<dbReference type="HOGENOM" id="CLU_172885_0_0_6"/>
<sequence length="75" mass="8151">MPASELQLWWAFDSINPIGDARQDVHAAQITAAIFNAQGVKTTLNDTLLRWDVESVQAEEQAGSGLEDFFASLSG</sequence>
<dbReference type="KEGG" id="psi:S70_04485"/>
<protein>
    <recommendedName>
        <fullName evidence="1">Minor tail T domain-containing protein</fullName>
    </recommendedName>
</protein>
<evidence type="ECO:0000259" key="1">
    <source>
        <dbReference type="Pfam" id="PF06223"/>
    </source>
</evidence>
<dbReference type="InterPro" id="IPR009350">
    <property type="entry name" value="Phage_tail_T"/>
</dbReference>
<gene>
    <name evidence="2" type="ordered locus">S70_04485</name>
</gene>
<dbReference type="EMBL" id="CP003488">
    <property type="protein sequence ID" value="AFH92778.1"/>
    <property type="molecule type" value="Genomic_DNA"/>
</dbReference>
<dbReference type="AlphaFoldDB" id="A0A140NJE4"/>
<dbReference type="Pfam" id="PF06223">
    <property type="entry name" value="Phage_tail_T"/>
    <property type="match status" value="1"/>
</dbReference>
<accession>A0A140NJE4</accession>
<proteinExistence type="predicted"/>
<organism evidence="2 3">
    <name type="scientific">Providencia stuartii (strain MRSN 2154)</name>
    <dbReference type="NCBI Taxonomy" id="1157951"/>
    <lineage>
        <taxon>Bacteria</taxon>
        <taxon>Pseudomonadati</taxon>
        <taxon>Pseudomonadota</taxon>
        <taxon>Gammaproteobacteria</taxon>
        <taxon>Enterobacterales</taxon>
        <taxon>Morganellaceae</taxon>
        <taxon>Providencia</taxon>
    </lineage>
</organism>
<reference evidence="3" key="2">
    <citation type="submission" date="2012-04" db="EMBL/GenBank/DDBJ databases">
        <title>Complete genome sequence of Providencia stuartii clinical isolate MRSN 2154.</title>
        <authorList>
            <person name="Clifford R.J."/>
            <person name="Hang J."/>
            <person name="Riley M.C."/>
            <person name="Onmus-Leone F."/>
            <person name="Kuschner R.A."/>
            <person name="Lesho E.P."/>
            <person name="Waterman P.E."/>
        </authorList>
    </citation>
    <scope>NUCLEOTIDE SEQUENCE [LARGE SCALE GENOMIC DNA]</scope>
    <source>
        <strain evidence="3">MRSN 2154</strain>
    </source>
</reference>
<dbReference type="OrthoDB" id="8662049at2"/>
<feature type="domain" description="Minor tail T" evidence="1">
    <location>
        <begin position="2"/>
        <end position="62"/>
    </location>
</feature>
<name>A0A140NJE4_PROSM</name>
<dbReference type="PATRIC" id="fig|1157951.4.peg.892"/>
<reference evidence="2 3" key="1">
    <citation type="journal article" date="2012" name="J. Bacteriol.">
        <title>Complete Genome Sequence of Providencia stuartii Clinical Isolate MRSN 2154.</title>
        <authorList>
            <person name="Clifford R.J."/>
            <person name="Hang J."/>
            <person name="Riley M.C."/>
            <person name="Onmus-Leone F."/>
            <person name="Kuschner R.A."/>
            <person name="Lesho E.P."/>
            <person name="Waterman P.E."/>
        </authorList>
    </citation>
    <scope>NUCLEOTIDE SEQUENCE [LARGE SCALE GENOMIC DNA]</scope>
    <source>
        <strain evidence="2 3">MRSN 2154</strain>
    </source>
</reference>
<dbReference type="Proteomes" id="UP000005012">
    <property type="component" value="Chromosome"/>
</dbReference>
<evidence type="ECO:0000313" key="3">
    <source>
        <dbReference type="Proteomes" id="UP000005012"/>
    </source>
</evidence>
<evidence type="ECO:0000313" key="2">
    <source>
        <dbReference type="EMBL" id="AFH92778.1"/>
    </source>
</evidence>